<evidence type="ECO:0000256" key="3">
    <source>
        <dbReference type="ARBA" id="ARBA00023295"/>
    </source>
</evidence>
<evidence type="ECO:0000259" key="9">
    <source>
        <dbReference type="Pfam" id="PF18565"/>
    </source>
</evidence>
<dbReference type="PROSITE" id="PS00608">
    <property type="entry name" value="GLYCOSYL_HYDROL_F2_2"/>
    <property type="match status" value="1"/>
</dbReference>
<gene>
    <name evidence="10" type="ORF">HNP98_000685</name>
</gene>
<dbReference type="InterPro" id="IPR032311">
    <property type="entry name" value="DUF4982"/>
</dbReference>
<proteinExistence type="inferred from homology"/>
<evidence type="ECO:0000256" key="1">
    <source>
        <dbReference type="ARBA" id="ARBA00007401"/>
    </source>
</evidence>
<keyword evidence="4" id="KW-0732">Signal</keyword>
<dbReference type="EMBL" id="JABSNP010000002">
    <property type="protein sequence ID" value="NRT17878.1"/>
    <property type="molecule type" value="Genomic_DNA"/>
</dbReference>
<comment type="caution">
    <text evidence="10">The sequence shown here is derived from an EMBL/GenBank/DDBJ whole genome shotgun (WGS) entry which is preliminary data.</text>
</comment>
<feature type="domain" description="DUF4982" evidence="8">
    <location>
        <begin position="640"/>
        <end position="696"/>
    </location>
</feature>
<evidence type="ECO:0000313" key="11">
    <source>
        <dbReference type="Proteomes" id="UP000779507"/>
    </source>
</evidence>
<feature type="domain" description="Glycoside hydrolase family 2" evidence="9">
    <location>
        <begin position="710"/>
        <end position="773"/>
    </location>
</feature>
<dbReference type="PANTHER" id="PTHR42732:SF1">
    <property type="entry name" value="BETA-MANNOSIDASE"/>
    <property type="match status" value="1"/>
</dbReference>
<dbReference type="Gene3D" id="3.20.20.80">
    <property type="entry name" value="Glycosidases"/>
    <property type="match status" value="1"/>
</dbReference>
<feature type="domain" description="Glycoside hydrolase family 2 catalytic" evidence="6">
    <location>
        <begin position="345"/>
        <end position="486"/>
    </location>
</feature>
<evidence type="ECO:0000256" key="4">
    <source>
        <dbReference type="SAM" id="SignalP"/>
    </source>
</evidence>
<dbReference type="Pfam" id="PF16355">
    <property type="entry name" value="DUF4982"/>
    <property type="match status" value="1"/>
</dbReference>
<dbReference type="Pfam" id="PF00703">
    <property type="entry name" value="Glyco_hydro_2"/>
    <property type="match status" value="1"/>
</dbReference>
<dbReference type="Pfam" id="PF18565">
    <property type="entry name" value="Glyco_hydro2_C5"/>
    <property type="match status" value="1"/>
</dbReference>
<evidence type="ECO:0000259" key="5">
    <source>
        <dbReference type="Pfam" id="PF00703"/>
    </source>
</evidence>
<evidence type="ECO:0000256" key="2">
    <source>
        <dbReference type="ARBA" id="ARBA00022801"/>
    </source>
</evidence>
<dbReference type="SUPFAM" id="SSF49303">
    <property type="entry name" value="beta-Galactosidase/glucuronidase domain"/>
    <property type="match status" value="1"/>
</dbReference>
<dbReference type="Gene3D" id="2.60.40.10">
    <property type="entry name" value="Immunoglobulins"/>
    <property type="match status" value="4"/>
</dbReference>
<dbReference type="InterPro" id="IPR006103">
    <property type="entry name" value="Glyco_hydro_2_cat"/>
</dbReference>
<dbReference type="Pfam" id="PF02837">
    <property type="entry name" value="Glyco_hydro_2_N"/>
    <property type="match status" value="1"/>
</dbReference>
<dbReference type="RefSeq" id="WP_173808642.1">
    <property type="nucleotide sequence ID" value="NZ_JABSNP010000002.1"/>
</dbReference>
<evidence type="ECO:0000259" key="8">
    <source>
        <dbReference type="Pfam" id="PF16355"/>
    </source>
</evidence>
<protein>
    <submittedName>
        <fullName evidence="10">Beta-galactosidase</fullName>
        <ecNumber evidence="10">3.2.1.23</ecNumber>
    </submittedName>
</protein>
<feature type="chain" id="PRO_5046246788" evidence="4">
    <location>
        <begin position="25"/>
        <end position="973"/>
    </location>
</feature>
<reference evidence="10 11" key="1">
    <citation type="submission" date="2020-05" db="EMBL/GenBank/DDBJ databases">
        <title>Genomic Encyclopedia of Type Strains, Phase IV (KMG-V): Genome sequencing to study the core and pangenomes of soil and plant-associated prokaryotes.</title>
        <authorList>
            <person name="Whitman W."/>
        </authorList>
    </citation>
    <scope>NUCLEOTIDE SEQUENCE [LARGE SCALE GENOMIC DNA]</scope>
    <source>
        <strain evidence="10 11">9A</strain>
    </source>
</reference>
<dbReference type="InterPro" id="IPR051913">
    <property type="entry name" value="GH2_Domain-Containing"/>
</dbReference>
<name>A0ABX2FL74_9BACT</name>
<dbReference type="Proteomes" id="UP000779507">
    <property type="component" value="Unassembled WGS sequence"/>
</dbReference>
<dbReference type="GO" id="GO:0004565">
    <property type="term" value="F:beta-galactosidase activity"/>
    <property type="evidence" value="ECO:0007669"/>
    <property type="project" value="UniProtKB-EC"/>
</dbReference>
<keyword evidence="2 10" id="KW-0378">Hydrolase</keyword>
<dbReference type="Gene3D" id="2.60.120.260">
    <property type="entry name" value="Galactose-binding domain-like"/>
    <property type="match status" value="1"/>
</dbReference>
<feature type="domain" description="Glycoside hydrolase family 2 immunoglobulin-like beta-sandwich" evidence="5">
    <location>
        <begin position="234"/>
        <end position="337"/>
    </location>
</feature>
<accession>A0ABX2FL74</accession>
<evidence type="ECO:0000259" key="6">
    <source>
        <dbReference type="Pfam" id="PF02836"/>
    </source>
</evidence>
<evidence type="ECO:0000313" key="10">
    <source>
        <dbReference type="EMBL" id="NRT17878.1"/>
    </source>
</evidence>
<feature type="domain" description="Glycosyl hydrolases family 2 sugar binding" evidence="7">
    <location>
        <begin position="127"/>
        <end position="219"/>
    </location>
</feature>
<dbReference type="EC" id="3.2.1.23" evidence="10"/>
<dbReference type="PRINTS" id="PR00132">
    <property type="entry name" value="GLHYDRLASE2"/>
</dbReference>
<dbReference type="InterPro" id="IPR040605">
    <property type="entry name" value="Glyco_hydro2_dom5"/>
</dbReference>
<dbReference type="SUPFAM" id="SSF51445">
    <property type="entry name" value="(Trans)glycosidases"/>
    <property type="match status" value="1"/>
</dbReference>
<dbReference type="InterPro" id="IPR013783">
    <property type="entry name" value="Ig-like_fold"/>
</dbReference>
<keyword evidence="11" id="KW-1185">Reference proteome</keyword>
<dbReference type="InterPro" id="IPR006102">
    <property type="entry name" value="Ig-like_GH2"/>
</dbReference>
<dbReference type="InterPro" id="IPR048230">
    <property type="entry name" value="GalA-like"/>
</dbReference>
<dbReference type="InterPro" id="IPR036156">
    <property type="entry name" value="Beta-gal/glucu_dom_sf"/>
</dbReference>
<dbReference type="Pfam" id="PF02836">
    <property type="entry name" value="Glyco_hydro_2_C"/>
    <property type="match status" value="1"/>
</dbReference>
<dbReference type="InterPro" id="IPR006104">
    <property type="entry name" value="Glyco_hydro_2_N"/>
</dbReference>
<dbReference type="InterPro" id="IPR006101">
    <property type="entry name" value="Glyco_hydro_2"/>
</dbReference>
<comment type="similarity">
    <text evidence="1">Belongs to the glycosyl hydrolase 2 family.</text>
</comment>
<keyword evidence="3 10" id="KW-0326">Glycosidase</keyword>
<sequence>MPQRLALVLLLLGALLGPSVKAGAQAPPPAAAPGREHLLMDFGWRFAYGHPFDPAQDFGFGLGYFSYLAKTGNGDGAAAPGFDDRGWRRLDLPHDWAAEQPFSPDGSPEGGFSHGFKTVGRSFPKSSVGWYRKTFAVPATDLGRHLALEFDGVFRNSQVWINGHYLGTEPSGYYSFHYDITDYLNYGGPNVVAVRVDATLQEGWFYEGAGIYRHTWLTKTALVHVAPNGTFVSTEPAGPAGAGARVTARATIANDGRSAQTVEVVQEVQDAAGRAVATGPAQALRLAPYQTQVVRTALPLALAHRWGLTDPYLYKLVTRVRQGGAEVDAYPTAFGVRTLRFDPNQGFFLNDAHVELKGTNNHQDHAGVGTALPDALQEFRIRTLKSFGINAYRCSHNPPAPELLDACDQLGMLVIDEAREMGSSELFRHDARRLVERDRNHPSVILWSIGNEEWAVEGNITGARLAASAQAAVKAQDSTRAVTAAVSGGWGQGISTVTEVMGYNYISQGSTDAQHAKFPLQSGVGTEEGSTYATRGVYLPDSTQLYRVAYDRKGNGNGSTLEQGWQHYAARPYLAGMFIWTGFDYRGEATPNRWPANVSYFGMLDLCGFPKDDAYYLRAWWGAQPSLHLLPHWTWPGHEGQPFDVWAYANCEEVELFLNSKSLGRKPVPANSHVAWAVPYAPGTLRAVGYRAGRAVLTDEVRTAGPAAALRLSADQPALLANREDVAVVSVRVEDAKHLLMPTANADVTFALSGPGRIIGVGNGDETSLEADKFLGRDETVPLENLRELALPGPAAPPEVTAATYDDAAWAPAFGKAPVANTAYAYRGSFTLPAAGPGPAATAELLFRNLGEQQSVYVNGQLLGQQLAANGSRGYTFPLDAKLLRPGRNSVVIIARPFIRQHNWDNLNTNPGAVSLRTPAPAWHRRAFNGLAQVLVQATGAPGPLVLTATAPGLRPARLALPVHPAAPRPAVE</sequence>
<dbReference type="InterPro" id="IPR008979">
    <property type="entry name" value="Galactose-bd-like_sf"/>
</dbReference>
<dbReference type="InterPro" id="IPR023232">
    <property type="entry name" value="Glyco_hydro_2_AS"/>
</dbReference>
<organism evidence="10 11">
    <name type="scientific">Hymenobacter caeli</name>
    <dbReference type="NCBI Taxonomy" id="2735894"/>
    <lineage>
        <taxon>Bacteria</taxon>
        <taxon>Pseudomonadati</taxon>
        <taxon>Bacteroidota</taxon>
        <taxon>Cytophagia</taxon>
        <taxon>Cytophagales</taxon>
        <taxon>Hymenobacteraceae</taxon>
        <taxon>Hymenobacter</taxon>
    </lineage>
</organism>
<dbReference type="NCBIfam" id="NF041462">
    <property type="entry name" value="GalA"/>
    <property type="match status" value="1"/>
</dbReference>
<dbReference type="InterPro" id="IPR017853">
    <property type="entry name" value="GH"/>
</dbReference>
<dbReference type="SUPFAM" id="SSF49785">
    <property type="entry name" value="Galactose-binding domain-like"/>
    <property type="match status" value="2"/>
</dbReference>
<feature type="signal peptide" evidence="4">
    <location>
        <begin position="1"/>
        <end position="24"/>
    </location>
</feature>
<dbReference type="PANTHER" id="PTHR42732">
    <property type="entry name" value="BETA-GALACTOSIDASE"/>
    <property type="match status" value="1"/>
</dbReference>
<evidence type="ECO:0000259" key="7">
    <source>
        <dbReference type="Pfam" id="PF02837"/>
    </source>
</evidence>